<evidence type="ECO:0000256" key="2">
    <source>
        <dbReference type="ARBA" id="ARBA00010219"/>
    </source>
</evidence>
<dbReference type="InterPro" id="IPR001653">
    <property type="entry name" value="DAP_epimerase_DapF"/>
</dbReference>
<keyword evidence="7 9" id="KW-0413">Isomerase</keyword>
<evidence type="ECO:0000313" key="12">
    <source>
        <dbReference type="Proteomes" id="UP000633619"/>
    </source>
</evidence>
<evidence type="ECO:0000256" key="6">
    <source>
        <dbReference type="ARBA" id="ARBA00023154"/>
    </source>
</evidence>
<dbReference type="FunFam" id="3.10.310.10:FF:000004">
    <property type="entry name" value="Diaminopimelate epimerase"/>
    <property type="match status" value="1"/>
</dbReference>
<comment type="subcellular location">
    <subcellularLocation>
        <location evidence="9">Cytoplasm</location>
    </subcellularLocation>
</comment>
<dbReference type="UniPathway" id="UPA00034">
    <property type="reaction ID" value="UER00025"/>
</dbReference>
<feature type="binding site" evidence="9">
    <location>
        <begin position="217"/>
        <end position="218"/>
    </location>
    <ligand>
        <name>substrate</name>
    </ligand>
</feature>
<evidence type="ECO:0000256" key="10">
    <source>
        <dbReference type="PROSITE-ProRule" id="PRU10125"/>
    </source>
</evidence>
<comment type="similarity">
    <text evidence="2 9">Belongs to the diaminopimelate epimerase family.</text>
</comment>
<dbReference type="Proteomes" id="UP000633619">
    <property type="component" value="Unassembled WGS sequence"/>
</dbReference>
<evidence type="ECO:0000313" key="11">
    <source>
        <dbReference type="EMBL" id="MBH8594245.1"/>
    </source>
</evidence>
<feature type="binding site" evidence="9">
    <location>
        <begin position="207"/>
        <end position="208"/>
    </location>
    <ligand>
        <name>substrate</name>
    </ligand>
</feature>
<feature type="binding site" evidence="9">
    <location>
        <position position="11"/>
    </location>
    <ligand>
        <name>substrate</name>
    </ligand>
</feature>
<dbReference type="Gene3D" id="3.10.310.10">
    <property type="entry name" value="Diaminopimelate Epimerase, Chain A, domain 1"/>
    <property type="match status" value="2"/>
</dbReference>
<evidence type="ECO:0000256" key="7">
    <source>
        <dbReference type="ARBA" id="ARBA00023235"/>
    </source>
</evidence>
<comment type="subunit">
    <text evidence="9">Homodimer.</text>
</comment>
<protein>
    <recommendedName>
        <fullName evidence="3 9">Diaminopimelate epimerase</fullName>
        <shortName evidence="9">DAP epimerase</shortName>
        <ecNumber evidence="3 9">5.1.1.7</ecNumber>
    </recommendedName>
    <alternativeName>
        <fullName evidence="9">PLP-independent amino acid racemase</fullName>
    </alternativeName>
</protein>
<feature type="binding site" evidence="9">
    <location>
        <begin position="73"/>
        <end position="74"/>
    </location>
    <ligand>
        <name>substrate</name>
    </ligand>
</feature>
<feature type="site" description="Could be important to modulate the pK values of the two catalytic cysteine residues" evidence="9">
    <location>
        <position position="207"/>
    </location>
</feature>
<evidence type="ECO:0000256" key="3">
    <source>
        <dbReference type="ARBA" id="ARBA00013080"/>
    </source>
</evidence>
<dbReference type="Pfam" id="PF01678">
    <property type="entry name" value="DAP_epimerase"/>
    <property type="match status" value="2"/>
</dbReference>
<dbReference type="SUPFAM" id="SSF54506">
    <property type="entry name" value="Diaminopimelate epimerase-like"/>
    <property type="match status" value="2"/>
</dbReference>
<dbReference type="NCBIfam" id="TIGR00652">
    <property type="entry name" value="DapF"/>
    <property type="match status" value="1"/>
</dbReference>
<dbReference type="HAMAP" id="MF_00197">
    <property type="entry name" value="DAP_epimerase"/>
    <property type="match status" value="1"/>
</dbReference>
<keyword evidence="4 9" id="KW-0963">Cytoplasm</keyword>
<dbReference type="GO" id="GO:0005829">
    <property type="term" value="C:cytosol"/>
    <property type="evidence" value="ECO:0007669"/>
    <property type="project" value="TreeGrafter"/>
</dbReference>
<dbReference type="RefSeq" id="WP_181730801.1">
    <property type="nucleotide sequence ID" value="NZ_JACEIR010000001.1"/>
</dbReference>
<feature type="active site" description="Proton donor" evidence="9">
    <location>
        <position position="72"/>
    </location>
</feature>
<evidence type="ECO:0000256" key="8">
    <source>
        <dbReference type="ARBA" id="ARBA00051712"/>
    </source>
</evidence>
<evidence type="ECO:0000256" key="4">
    <source>
        <dbReference type="ARBA" id="ARBA00022490"/>
    </source>
</evidence>
<feature type="active site" description="Proton acceptor" evidence="9">
    <location>
        <position position="216"/>
    </location>
</feature>
<dbReference type="PANTHER" id="PTHR31689:SF0">
    <property type="entry name" value="DIAMINOPIMELATE EPIMERASE"/>
    <property type="match status" value="1"/>
</dbReference>
<keyword evidence="5 9" id="KW-0028">Amino-acid biosynthesis</keyword>
<dbReference type="PROSITE" id="PS01326">
    <property type="entry name" value="DAP_EPIMERASE"/>
    <property type="match status" value="1"/>
</dbReference>
<dbReference type="AlphaFoldDB" id="A0A8I1A7K0"/>
<organism evidence="11 12">
    <name type="scientific">Thermoactinomyces intermedius</name>
    <dbReference type="NCBI Taxonomy" id="2024"/>
    <lineage>
        <taxon>Bacteria</taxon>
        <taxon>Bacillati</taxon>
        <taxon>Bacillota</taxon>
        <taxon>Bacilli</taxon>
        <taxon>Bacillales</taxon>
        <taxon>Thermoactinomycetaceae</taxon>
        <taxon>Thermoactinomyces</taxon>
    </lineage>
</organism>
<proteinExistence type="inferred from homology"/>
<evidence type="ECO:0000256" key="1">
    <source>
        <dbReference type="ARBA" id="ARBA00005196"/>
    </source>
</evidence>
<evidence type="ECO:0000256" key="9">
    <source>
        <dbReference type="HAMAP-Rule" id="MF_00197"/>
    </source>
</evidence>
<comment type="catalytic activity">
    <reaction evidence="8 9">
        <text>(2S,6S)-2,6-diaminopimelate = meso-2,6-diaminopimelate</text>
        <dbReference type="Rhea" id="RHEA:15393"/>
        <dbReference type="ChEBI" id="CHEBI:57609"/>
        <dbReference type="ChEBI" id="CHEBI:57791"/>
        <dbReference type="EC" id="5.1.1.7"/>
    </reaction>
</comment>
<feature type="binding site" evidence="9">
    <location>
        <position position="156"/>
    </location>
    <ligand>
        <name>substrate</name>
    </ligand>
</feature>
<keyword evidence="12" id="KW-1185">Reference proteome</keyword>
<accession>A0A8I1A7K0</accession>
<dbReference type="GO" id="GO:0008837">
    <property type="term" value="F:diaminopimelate epimerase activity"/>
    <property type="evidence" value="ECO:0007669"/>
    <property type="project" value="UniProtKB-UniRule"/>
</dbReference>
<feature type="site" description="Could be important to modulate the pK values of the two catalytic cysteine residues" evidence="9">
    <location>
        <position position="158"/>
    </location>
</feature>
<dbReference type="GO" id="GO:0009089">
    <property type="term" value="P:lysine biosynthetic process via diaminopimelate"/>
    <property type="evidence" value="ECO:0007669"/>
    <property type="project" value="UniProtKB-UniRule"/>
</dbReference>
<comment type="function">
    <text evidence="9">Catalyzes the stereoinversion of LL-2,6-diaminopimelate (L,L-DAP) to meso-diaminopimelate (meso-DAP), a precursor of L-lysine and an essential component of the bacterial peptidoglycan.</text>
</comment>
<feature type="binding site" evidence="9">
    <location>
        <position position="189"/>
    </location>
    <ligand>
        <name>substrate</name>
    </ligand>
</feature>
<reference evidence="11 12" key="1">
    <citation type="submission" date="2020-12" db="EMBL/GenBank/DDBJ databases">
        <title>WGS of Thermoactinomyces spp.</title>
        <authorList>
            <person name="Cheng K."/>
        </authorList>
    </citation>
    <scope>NUCLEOTIDE SEQUENCE [LARGE SCALE GENOMIC DNA]</scope>
    <source>
        <strain evidence="12">CICC 10671\DSM 43846</strain>
    </source>
</reference>
<dbReference type="PANTHER" id="PTHR31689">
    <property type="entry name" value="DIAMINOPIMELATE EPIMERASE, CHLOROPLASTIC"/>
    <property type="match status" value="1"/>
</dbReference>
<comment type="pathway">
    <text evidence="1 9">Amino-acid biosynthesis; L-lysine biosynthesis via DAP pathway; DL-2,6-diaminopimelate from LL-2,6-diaminopimelate: step 1/1.</text>
</comment>
<dbReference type="EC" id="5.1.1.7" evidence="3 9"/>
<feature type="active site" evidence="10">
    <location>
        <position position="72"/>
    </location>
</feature>
<feature type="binding site" evidence="9">
    <location>
        <position position="63"/>
    </location>
    <ligand>
        <name>substrate</name>
    </ligand>
</feature>
<comment type="caution">
    <text evidence="11">The sequence shown here is derived from an EMBL/GenBank/DDBJ whole genome shotgun (WGS) entry which is preliminary data.</text>
</comment>
<sequence>MKFTKMHGLGNDFILIHQTQKPSFEECSALARKMCDRHKGAGADGLVVMYPSEQADFSMRIFNSDGSMAEQCGNAMRCVAKYYYEKISSRKNTFTIETKVGVQPVWTDGKNVRVDMGKPVLTPAEIPVRLSGEQAVNQTIEANGGSFRFTAVSMGNPHAVIEVGDLDKFPVEKWGPVLEKHDLFPQKANIEFVTFHSPQEAWMRVWERGVGQTMACGSGACATVVAGVLAGRLDRKARVKLLGGELLIEWDEQDQHVYMTGPAEFVYEGVWLDHRHTRG</sequence>
<comment type="caution">
    <text evidence="9">Lacks conserved residue(s) required for the propagation of feature annotation.</text>
</comment>
<gene>
    <name evidence="9" type="primary">dapF</name>
    <name evidence="11" type="ORF">I8U20_02770</name>
</gene>
<evidence type="ECO:0000256" key="5">
    <source>
        <dbReference type="ARBA" id="ARBA00022605"/>
    </source>
</evidence>
<keyword evidence="6 9" id="KW-0457">Lysine biosynthesis</keyword>
<name>A0A8I1A7K0_THEIN</name>
<dbReference type="EMBL" id="JAECVW010000001">
    <property type="protein sequence ID" value="MBH8594245.1"/>
    <property type="molecule type" value="Genomic_DNA"/>
</dbReference>
<dbReference type="InterPro" id="IPR018510">
    <property type="entry name" value="DAP_epimerase_AS"/>
</dbReference>